<feature type="domain" description="Gp5/Type VI secretion system Vgr protein OB-fold" evidence="1">
    <location>
        <begin position="31"/>
        <end position="99"/>
    </location>
</feature>
<dbReference type="InterPro" id="IPR037026">
    <property type="entry name" value="Vgr_OB-fold_dom_sf"/>
</dbReference>
<proteinExistence type="predicted"/>
<evidence type="ECO:0000259" key="1">
    <source>
        <dbReference type="Pfam" id="PF04717"/>
    </source>
</evidence>
<gene>
    <name evidence="2" type="ORF">EUU22_19090</name>
</gene>
<reference evidence="2 3" key="1">
    <citation type="submission" date="2019-01" db="EMBL/GenBank/DDBJ databases">
        <authorList>
            <person name="Deng T."/>
        </authorList>
    </citation>
    <scope>NUCLEOTIDE SEQUENCE [LARGE SCALE GENOMIC DNA]</scope>
    <source>
        <strain evidence="2 3">F8825</strain>
    </source>
</reference>
<dbReference type="InterPro" id="IPR006531">
    <property type="entry name" value="Gp5/Vgr_OB"/>
</dbReference>
<evidence type="ECO:0000313" key="2">
    <source>
        <dbReference type="EMBL" id="RYC10173.1"/>
    </source>
</evidence>
<dbReference type="OrthoDB" id="7836531at2"/>
<accession>A0A4Q2SX34</accession>
<dbReference type="RefSeq" id="WP_129333566.1">
    <property type="nucleotide sequence ID" value="NZ_SDVB01000253.1"/>
</dbReference>
<dbReference type="Gene3D" id="2.40.50.230">
    <property type="entry name" value="Gp5 N-terminal domain"/>
    <property type="match status" value="1"/>
</dbReference>
<protein>
    <recommendedName>
        <fullName evidence="1">Gp5/Type VI secretion system Vgr protein OB-fold domain-containing protein</fullName>
    </recommendedName>
</protein>
<dbReference type="Pfam" id="PF04717">
    <property type="entry name" value="Phage_base_V"/>
    <property type="match status" value="1"/>
</dbReference>
<name>A0A4Q2SX34_9HYPH</name>
<evidence type="ECO:0000313" key="3">
    <source>
        <dbReference type="Proteomes" id="UP000291088"/>
    </source>
</evidence>
<comment type="caution">
    <text evidence="2">The sequence shown here is derived from an EMBL/GenBank/DDBJ whole genome shotgun (WGS) entry which is preliminary data.</text>
</comment>
<keyword evidence="3" id="KW-1185">Reference proteome</keyword>
<dbReference type="Proteomes" id="UP000291088">
    <property type="component" value="Unassembled WGS sequence"/>
</dbReference>
<sequence length="180" mass="19156">MHDDDLVRIILSLRNEVRSLRRAVQGMQRFGTVHSVDGDERRVQLRLAGEDGSEFLSPKRPWADFAGAEKSWRPPSEGQQMLILSPFGDMRQGIAVPLTFSNANPAPTSALDARILSAFGDGLIGFTAGGDEAQVFAGKVDLGAAGGQRVARVGDKVHVATGSSAGLWPIVEGSDKVFAA</sequence>
<dbReference type="EMBL" id="SDVB01000253">
    <property type="protein sequence ID" value="RYC10173.1"/>
    <property type="molecule type" value="Genomic_DNA"/>
</dbReference>
<organism evidence="2 3">
    <name type="scientific">Ciceribacter ferrooxidans</name>
    <dbReference type="NCBI Taxonomy" id="2509717"/>
    <lineage>
        <taxon>Bacteria</taxon>
        <taxon>Pseudomonadati</taxon>
        <taxon>Pseudomonadota</taxon>
        <taxon>Alphaproteobacteria</taxon>
        <taxon>Hyphomicrobiales</taxon>
        <taxon>Rhizobiaceae</taxon>
        <taxon>Ciceribacter</taxon>
    </lineage>
</organism>
<dbReference type="AlphaFoldDB" id="A0A4Q2SX34"/>